<proteinExistence type="predicted"/>
<dbReference type="RefSeq" id="XP_029223023.1">
    <property type="nucleotide sequence ID" value="XM_029376859.1"/>
</dbReference>
<dbReference type="AlphaFoldDB" id="A0A3R7M376"/>
<dbReference type="Proteomes" id="UP000284403">
    <property type="component" value="Unassembled WGS sequence"/>
</dbReference>
<sequence>MSKAPNGTFSDAQLQAVNAFTEAHSLLEVMLRKFYAVERKSGDPFLLRVVVAGKKNENASRSAGLFLSELLDKAVETSENPLSEKSTTMMKPSGLLIEYDTHFIELIEGVERHIILFLKLLEKHCAEKEEASCSDVRILYFVDDVHSSSSASFHYIDKVPAMSTEDEIQEKTEEEIANMIVEDLHNLMKLLDMAAGEPSSKRKLLLDNLRVTHPLLFPRISSINTYLGGDLCLTLSECVSLFGKLPELTRDIELNHPVEDPLKY</sequence>
<evidence type="ECO:0000313" key="2">
    <source>
        <dbReference type="Proteomes" id="UP000284403"/>
    </source>
</evidence>
<keyword evidence="2" id="KW-1185">Reference proteome</keyword>
<comment type="caution">
    <text evidence="1">The sequence shown here is derived from an EMBL/GenBank/DDBJ whole genome shotgun (WGS) entry which is preliminary data.</text>
</comment>
<reference evidence="1 2" key="1">
    <citation type="journal article" date="2018" name="BMC Genomics">
        <title>Genomic comparison of Trypanosoma conorhini and Trypanosoma rangeli to Trypanosoma cruzi strains of high and low virulence.</title>
        <authorList>
            <person name="Bradwell K.R."/>
            <person name="Koparde V.N."/>
            <person name="Matveyev A.V."/>
            <person name="Serrano M.G."/>
            <person name="Alves J.M."/>
            <person name="Parikh H."/>
            <person name="Huang B."/>
            <person name="Lee V."/>
            <person name="Espinosa-Alvarez O."/>
            <person name="Ortiz P.A."/>
            <person name="Costa-Martins A.G."/>
            <person name="Teixeira M.M."/>
            <person name="Buck G.A."/>
        </authorList>
    </citation>
    <scope>NUCLEOTIDE SEQUENCE [LARGE SCALE GENOMIC DNA]</scope>
    <source>
        <strain evidence="1 2">025E</strain>
    </source>
</reference>
<dbReference type="PANTHER" id="PTHR34035:SF1">
    <property type="entry name" value="TESTIS-EXPRESSED PROTEIN 47"/>
    <property type="match status" value="1"/>
</dbReference>
<gene>
    <name evidence="1" type="ORF">Tco025E_10068</name>
</gene>
<dbReference type="OrthoDB" id="271119at2759"/>
<dbReference type="GeneID" id="40323679"/>
<name>A0A3R7M376_9TRYP</name>
<dbReference type="PANTHER" id="PTHR34035">
    <property type="entry name" value="TESTIS-EXPRESSED PROTEIN 47"/>
    <property type="match status" value="1"/>
</dbReference>
<accession>A0A3R7M376</accession>
<evidence type="ECO:0000313" key="1">
    <source>
        <dbReference type="EMBL" id="RNE95318.1"/>
    </source>
</evidence>
<dbReference type="InterPro" id="IPR055308">
    <property type="entry name" value="TEX47-like"/>
</dbReference>
<dbReference type="EMBL" id="MKKU01001460">
    <property type="protein sequence ID" value="RNE95318.1"/>
    <property type="molecule type" value="Genomic_DNA"/>
</dbReference>
<dbReference type="Pfam" id="PF24787">
    <property type="entry name" value="TEX47"/>
    <property type="match status" value="1"/>
</dbReference>
<protein>
    <submittedName>
        <fullName evidence="1">Uncharacterized protein</fullName>
    </submittedName>
</protein>
<organism evidence="1 2">
    <name type="scientific">Trypanosoma conorhini</name>
    <dbReference type="NCBI Taxonomy" id="83891"/>
    <lineage>
        <taxon>Eukaryota</taxon>
        <taxon>Discoba</taxon>
        <taxon>Euglenozoa</taxon>
        <taxon>Kinetoplastea</taxon>
        <taxon>Metakinetoplastina</taxon>
        <taxon>Trypanosomatida</taxon>
        <taxon>Trypanosomatidae</taxon>
        <taxon>Trypanosoma</taxon>
    </lineage>
</organism>